<dbReference type="Pfam" id="PF00072">
    <property type="entry name" value="Response_reg"/>
    <property type="match status" value="1"/>
</dbReference>
<dbReference type="EMBL" id="QPJM01000009">
    <property type="protein sequence ID" value="RCW81905.1"/>
    <property type="molecule type" value="Genomic_DNA"/>
</dbReference>
<reference evidence="4 5" key="1">
    <citation type="submission" date="2018-07" db="EMBL/GenBank/DDBJ databases">
        <title>Genomic Encyclopedia of Type Strains, Phase III (KMG-III): the genomes of soil and plant-associated and newly described type strains.</title>
        <authorList>
            <person name="Whitman W."/>
        </authorList>
    </citation>
    <scope>NUCLEOTIDE SEQUENCE [LARGE SCALE GENOMIC DNA]</scope>
    <source>
        <strain evidence="4 5">31-25a</strain>
    </source>
</reference>
<name>A0A368YNY8_9HYPH</name>
<dbReference type="PANTHER" id="PTHR44591">
    <property type="entry name" value="STRESS RESPONSE REGULATOR PROTEIN 1"/>
    <property type="match status" value="1"/>
</dbReference>
<comment type="caution">
    <text evidence="4">The sequence shown here is derived from an EMBL/GenBank/DDBJ whole genome shotgun (WGS) entry which is preliminary data.</text>
</comment>
<dbReference type="SUPFAM" id="SSF52172">
    <property type="entry name" value="CheY-like"/>
    <property type="match status" value="1"/>
</dbReference>
<dbReference type="InterPro" id="IPR001789">
    <property type="entry name" value="Sig_transdc_resp-reg_receiver"/>
</dbReference>
<dbReference type="InterPro" id="IPR050595">
    <property type="entry name" value="Bact_response_regulator"/>
</dbReference>
<gene>
    <name evidence="4" type="ORF">C7476_10987</name>
</gene>
<accession>A0A368YNY8</accession>
<feature type="domain" description="Response regulatory" evidence="3">
    <location>
        <begin position="8"/>
        <end position="122"/>
    </location>
</feature>
<evidence type="ECO:0000313" key="4">
    <source>
        <dbReference type="EMBL" id="RCW81905.1"/>
    </source>
</evidence>
<feature type="modified residue" description="4-aspartylphosphate" evidence="2">
    <location>
        <position position="57"/>
    </location>
</feature>
<dbReference type="RefSeq" id="WP_114430943.1">
    <property type="nucleotide sequence ID" value="NZ_QPJM01000009.1"/>
</dbReference>
<dbReference type="AlphaFoldDB" id="A0A368YNY8"/>
<dbReference type="PROSITE" id="PS50110">
    <property type="entry name" value="RESPONSE_REGULATORY"/>
    <property type="match status" value="1"/>
</dbReference>
<dbReference type="Gene3D" id="3.40.50.2300">
    <property type="match status" value="1"/>
</dbReference>
<dbReference type="PANTHER" id="PTHR44591:SF25">
    <property type="entry name" value="CHEMOTAXIS TWO-COMPONENT RESPONSE REGULATOR"/>
    <property type="match status" value="1"/>
</dbReference>
<evidence type="ECO:0000259" key="3">
    <source>
        <dbReference type="PROSITE" id="PS50110"/>
    </source>
</evidence>
<keyword evidence="1 2" id="KW-0597">Phosphoprotein</keyword>
<keyword evidence="5" id="KW-1185">Reference proteome</keyword>
<dbReference type="InterPro" id="IPR011006">
    <property type="entry name" value="CheY-like_superfamily"/>
</dbReference>
<protein>
    <submittedName>
        <fullName evidence="4">Response regulator receiver domain-containing protein</fullName>
    </submittedName>
</protein>
<proteinExistence type="predicted"/>
<dbReference type="Proteomes" id="UP000253324">
    <property type="component" value="Unassembled WGS sequence"/>
</dbReference>
<evidence type="ECO:0000256" key="2">
    <source>
        <dbReference type="PROSITE-ProRule" id="PRU00169"/>
    </source>
</evidence>
<dbReference type="SMART" id="SM00448">
    <property type="entry name" value="REC"/>
    <property type="match status" value="1"/>
</dbReference>
<dbReference type="OrthoDB" id="9782896at2"/>
<evidence type="ECO:0000313" key="5">
    <source>
        <dbReference type="Proteomes" id="UP000253324"/>
    </source>
</evidence>
<sequence length="123" mass="13394">MSAVNTKILAIIDDDRHLRESLQDLLETEGVKSNLYGSAEEFLAGNGHELVHCILADVRMTGMSGIELLRILRQKDGCPPILIMTSYTDNGMQATALRCGASAFLAKPIDSRQLMACIEKATS</sequence>
<evidence type="ECO:0000256" key="1">
    <source>
        <dbReference type="ARBA" id="ARBA00022553"/>
    </source>
</evidence>
<dbReference type="GO" id="GO:0000160">
    <property type="term" value="P:phosphorelay signal transduction system"/>
    <property type="evidence" value="ECO:0007669"/>
    <property type="project" value="InterPro"/>
</dbReference>
<organism evidence="4 5">
    <name type="scientific">Phyllobacterium bourgognense</name>
    <dbReference type="NCBI Taxonomy" id="314236"/>
    <lineage>
        <taxon>Bacteria</taxon>
        <taxon>Pseudomonadati</taxon>
        <taxon>Pseudomonadota</taxon>
        <taxon>Alphaproteobacteria</taxon>
        <taxon>Hyphomicrobiales</taxon>
        <taxon>Phyllobacteriaceae</taxon>
        <taxon>Phyllobacterium</taxon>
    </lineage>
</organism>